<accession>A0ABY2H9W6</accession>
<reference evidence="2 3" key="1">
    <citation type="submission" date="2018-01" db="EMBL/GenBank/DDBJ databases">
        <title>Genome characterization of the sugarcane-associated fungus Trichoderma ghanense CCMA-1212 and their application in lignocelulose bioconversion.</title>
        <authorList>
            <person name="Steindorff A.S."/>
            <person name="Mendes T.D."/>
            <person name="Vilela E.S.D."/>
            <person name="Rodrigues D.S."/>
            <person name="Formighieri E.F."/>
            <person name="Melo I.S."/>
            <person name="Favaro L.C.L."/>
        </authorList>
    </citation>
    <scope>NUCLEOTIDE SEQUENCE [LARGE SCALE GENOMIC DNA]</scope>
    <source>
        <strain evidence="2 3">CCMA-1212</strain>
    </source>
</reference>
<dbReference type="RefSeq" id="XP_073560508.1">
    <property type="nucleotide sequence ID" value="XM_073700681.1"/>
</dbReference>
<evidence type="ECO:0000313" key="3">
    <source>
        <dbReference type="Proteomes" id="UP001642720"/>
    </source>
</evidence>
<proteinExistence type="predicted"/>
<protein>
    <submittedName>
        <fullName evidence="2">Uncharacterized protein</fullName>
    </submittedName>
</protein>
<evidence type="ECO:0000313" key="2">
    <source>
        <dbReference type="EMBL" id="TFB04307.1"/>
    </source>
</evidence>
<feature type="compositionally biased region" description="Basic and acidic residues" evidence="1">
    <location>
        <begin position="125"/>
        <end position="134"/>
    </location>
</feature>
<evidence type="ECO:0000256" key="1">
    <source>
        <dbReference type="SAM" id="MobiDB-lite"/>
    </source>
</evidence>
<feature type="region of interest" description="Disordered" evidence="1">
    <location>
        <begin position="109"/>
        <end position="166"/>
    </location>
</feature>
<name>A0ABY2H9W6_9HYPO</name>
<gene>
    <name evidence="2" type="ORF">CCMA1212_003329</name>
</gene>
<dbReference type="EMBL" id="PPTA01000004">
    <property type="protein sequence ID" value="TFB04307.1"/>
    <property type="molecule type" value="Genomic_DNA"/>
</dbReference>
<keyword evidence="3" id="KW-1185">Reference proteome</keyword>
<dbReference type="Proteomes" id="UP001642720">
    <property type="component" value="Unassembled WGS sequence"/>
</dbReference>
<comment type="caution">
    <text evidence="2">The sequence shown here is derived from an EMBL/GenBank/DDBJ whole genome shotgun (WGS) entry which is preliminary data.</text>
</comment>
<dbReference type="GeneID" id="300575131"/>
<sequence>MYSLYLGAWIRVDSPRLGGDGTAKGASDWWQGGTEQAGWVEQVPVAARTTLQDGWPQIWPKSITAASPDGRPVPGLCNGSICGLGFEHEHLSIGAGHEEDAAANRATFGEGGTEEACGSQSTSRVKSERSDRSLRAPGPFTPSPSSKHAASPPKPPQSQRQGAPEPAKTPLFATRIAAVHVDLERIPIPASVQLNPAASTRFLLLCCSAHELLDI</sequence>
<organism evidence="2 3">
    <name type="scientific">Trichoderma ghanense</name>
    <dbReference type="NCBI Taxonomy" id="65468"/>
    <lineage>
        <taxon>Eukaryota</taxon>
        <taxon>Fungi</taxon>
        <taxon>Dikarya</taxon>
        <taxon>Ascomycota</taxon>
        <taxon>Pezizomycotina</taxon>
        <taxon>Sordariomycetes</taxon>
        <taxon>Hypocreomycetidae</taxon>
        <taxon>Hypocreales</taxon>
        <taxon>Hypocreaceae</taxon>
        <taxon>Trichoderma</taxon>
    </lineage>
</organism>